<dbReference type="Proteomes" id="UP001596514">
    <property type="component" value="Unassembled WGS sequence"/>
</dbReference>
<organism evidence="1 2">
    <name type="scientific">Streptosporangium amethystogenes subsp. fukuiense</name>
    <dbReference type="NCBI Taxonomy" id="698418"/>
    <lineage>
        <taxon>Bacteria</taxon>
        <taxon>Bacillati</taxon>
        <taxon>Actinomycetota</taxon>
        <taxon>Actinomycetes</taxon>
        <taxon>Streptosporangiales</taxon>
        <taxon>Streptosporangiaceae</taxon>
        <taxon>Streptosporangium</taxon>
    </lineage>
</organism>
<evidence type="ECO:0000313" key="1">
    <source>
        <dbReference type="EMBL" id="MFC7599462.1"/>
    </source>
</evidence>
<dbReference type="RefSeq" id="WP_343966579.1">
    <property type="nucleotide sequence ID" value="NZ_BAAAGK010000043.1"/>
</dbReference>
<gene>
    <name evidence="1" type="ORF">ACFQVD_05005</name>
</gene>
<keyword evidence="2" id="KW-1185">Reference proteome</keyword>
<proteinExistence type="predicted"/>
<sequence>MTPRVAAAAKACMDTVAVRSLILRRAFSERWSWISFCAHWGSREMSREPSPCAGDW</sequence>
<comment type="caution">
    <text evidence="1">The sequence shown here is derived from an EMBL/GenBank/DDBJ whole genome shotgun (WGS) entry which is preliminary data.</text>
</comment>
<evidence type="ECO:0000313" key="2">
    <source>
        <dbReference type="Proteomes" id="UP001596514"/>
    </source>
</evidence>
<dbReference type="EMBL" id="JBHTEE010000001">
    <property type="protein sequence ID" value="MFC7599462.1"/>
    <property type="molecule type" value="Genomic_DNA"/>
</dbReference>
<reference evidence="2" key="1">
    <citation type="journal article" date="2019" name="Int. J. Syst. Evol. Microbiol.">
        <title>The Global Catalogue of Microorganisms (GCM) 10K type strain sequencing project: providing services to taxonomists for standard genome sequencing and annotation.</title>
        <authorList>
            <consortium name="The Broad Institute Genomics Platform"/>
            <consortium name="The Broad Institute Genome Sequencing Center for Infectious Disease"/>
            <person name="Wu L."/>
            <person name="Ma J."/>
        </authorList>
    </citation>
    <scope>NUCLEOTIDE SEQUENCE [LARGE SCALE GENOMIC DNA]</scope>
    <source>
        <strain evidence="2">JCM 10083</strain>
    </source>
</reference>
<accession>A0ABW2STS8</accession>
<name>A0ABW2STS8_9ACTN</name>
<protein>
    <submittedName>
        <fullName evidence="1">Uncharacterized protein</fullName>
    </submittedName>
</protein>